<gene>
    <name evidence="1" type="ORF">MtrunA17_Chr8g0371261</name>
</gene>
<organism evidence="1">
    <name type="scientific">Medicago truncatula</name>
    <name type="common">Barrel medic</name>
    <name type="synonym">Medicago tribuloides</name>
    <dbReference type="NCBI Taxonomy" id="3880"/>
    <lineage>
        <taxon>Eukaryota</taxon>
        <taxon>Viridiplantae</taxon>
        <taxon>Streptophyta</taxon>
        <taxon>Embryophyta</taxon>
        <taxon>Tracheophyta</taxon>
        <taxon>Spermatophyta</taxon>
        <taxon>Magnoliopsida</taxon>
        <taxon>eudicotyledons</taxon>
        <taxon>Gunneridae</taxon>
        <taxon>Pentapetalae</taxon>
        <taxon>rosids</taxon>
        <taxon>fabids</taxon>
        <taxon>Fabales</taxon>
        <taxon>Fabaceae</taxon>
        <taxon>Papilionoideae</taxon>
        <taxon>50 kb inversion clade</taxon>
        <taxon>NPAAA clade</taxon>
        <taxon>Hologalegina</taxon>
        <taxon>IRL clade</taxon>
        <taxon>Trifolieae</taxon>
        <taxon>Medicago</taxon>
    </lineage>
</organism>
<comment type="caution">
    <text evidence="1">The sequence shown here is derived from an EMBL/GenBank/DDBJ whole genome shotgun (WGS) entry which is preliminary data.</text>
</comment>
<sequence>MFIWQSLQCLSRPSNNLINMHCLHPLTSFCIQKLSFQSIYIRYVMEKEASMLHLRRPVAGEIAHETTDVARYLVSLFFFLLKKLVGESRLQKVICEFFVKKESDLQKWNILMFNQRSVRYYKCFFLILIKIF</sequence>
<reference evidence="1" key="1">
    <citation type="journal article" date="2018" name="Nat. Plants">
        <title>Whole-genome landscape of Medicago truncatula symbiotic genes.</title>
        <authorList>
            <person name="Pecrix Y."/>
            <person name="Gamas P."/>
            <person name="Carrere S."/>
        </authorList>
    </citation>
    <scope>NUCLEOTIDE SEQUENCE</scope>
    <source>
        <tissue evidence="1">Leaves</tissue>
    </source>
</reference>
<accession>A0A396GQZ2</accession>
<protein>
    <submittedName>
        <fullName evidence="1">Uncharacterized protein</fullName>
    </submittedName>
</protein>
<dbReference type="AlphaFoldDB" id="A0A396GQZ2"/>
<dbReference type="Proteomes" id="UP000265566">
    <property type="component" value="Chromosome 8"/>
</dbReference>
<proteinExistence type="predicted"/>
<dbReference type="EMBL" id="PSQE01000008">
    <property type="protein sequence ID" value="RHN41924.1"/>
    <property type="molecule type" value="Genomic_DNA"/>
</dbReference>
<name>A0A396GQZ2_MEDTR</name>
<dbReference type="Gramene" id="rna48299">
    <property type="protein sequence ID" value="RHN41924.1"/>
    <property type="gene ID" value="gene48299"/>
</dbReference>
<evidence type="ECO:0000313" key="1">
    <source>
        <dbReference type="EMBL" id="RHN41924.1"/>
    </source>
</evidence>